<keyword evidence="1" id="KW-0812">Transmembrane</keyword>
<dbReference type="AlphaFoldDB" id="A0A5J5NIG6"/>
<proteinExistence type="predicted"/>
<protein>
    <submittedName>
        <fullName evidence="2">Uncharacterized protein</fullName>
    </submittedName>
</protein>
<feature type="transmembrane region" description="Helical" evidence="1">
    <location>
        <begin position="51"/>
        <end position="74"/>
    </location>
</feature>
<gene>
    <name evidence="2" type="ORF">ES319_D13G054000v1</name>
</gene>
<accession>A0A5J5NIG6</accession>
<keyword evidence="1" id="KW-0472">Membrane</keyword>
<evidence type="ECO:0000313" key="3">
    <source>
        <dbReference type="Proteomes" id="UP000327439"/>
    </source>
</evidence>
<dbReference type="Proteomes" id="UP000327439">
    <property type="component" value="Chromosome D13"/>
</dbReference>
<organism evidence="2 3">
    <name type="scientific">Gossypium barbadense</name>
    <name type="common">Sea Island cotton</name>
    <name type="synonym">Hibiscus barbadensis</name>
    <dbReference type="NCBI Taxonomy" id="3634"/>
    <lineage>
        <taxon>Eukaryota</taxon>
        <taxon>Viridiplantae</taxon>
        <taxon>Streptophyta</taxon>
        <taxon>Embryophyta</taxon>
        <taxon>Tracheophyta</taxon>
        <taxon>Spermatophyta</taxon>
        <taxon>Magnoliopsida</taxon>
        <taxon>eudicotyledons</taxon>
        <taxon>Gunneridae</taxon>
        <taxon>Pentapetalae</taxon>
        <taxon>rosids</taxon>
        <taxon>malvids</taxon>
        <taxon>Malvales</taxon>
        <taxon>Malvaceae</taxon>
        <taxon>Malvoideae</taxon>
        <taxon>Gossypium</taxon>
    </lineage>
</organism>
<keyword evidence="3" id="KW-1185">Reference proteome</keyword>
<dbReference type="EMBL" id="CM018227">
    <property type="protein sequence ID" value="KAB1993774.1"/>
    <property type="molecule type" value="Genomic_DNA"/>
</dbReference>
<name>A0A5J5NIG6_GOSBA</name>
<sequence length="109" mass="12546">MVANGGPNTEVWWLLSACVEMRPETCGAWNLAGGVGAVAQRQKRARVLLRFFFVLLYWASMWAWTIGLITIYILNYKKKSHFTKIYGNRPIFRKFIGMGQFKEAISHCL</sequence>
<evidence type="ECO:0000313" key="2">
    <source>
        <dbReference type="EMBL" id="KAB1993774.1"/>
    </source>
</evidence>
<evidence type="ECO:0000256" key="1">
    <source>
        <dbReference type="SAM" id="Phobius"/>
    </source>
</evidence>
<reference evidence="3" key="1">
    <citation type="journal article" date="2020" name="Nat. Genet.">
        <title>Genomic diversifications of five Gossypium allopolyploid species and their impact on cotton improvement.</title>
        <authorList>
            <person name="Chen Z.J."/>
            <person name="Sreedasyam A."/>
            <person name="Ando A."/>
            <person name="Song Q."/>
            <person name="De Santiago L.M."/>
            <person name="Hulse-Kemp A.M."/>
            <person name="Ding M."/>
            <person name="Ye W."/>
            <person name="Kirkbride R.C."/>
            <person name="Jenkins J."/>
            <person name="Plott C."/>
            <person name="Lovell J."/>
            <person name="Lin Y.M."/>
            <person name="Vaughn R."/>
            <person name="Liu B."/>
            <person name="Simpson S."/>
            <person name="Scheffler B.E."/>
            <person name="Wen L."/>
            <person name="Saski C.A."/>
            <person name="Grover C.E."/>
            <person name="Hu G."/>
            <person name="Conover J.L."/>
            <person name="Carlson J.W."/>
            <person name="Shu S."/>
            <person name="Boston L.B."/>
            <person name="Williams M."/>
            <person name="Peterson D.G."/>
            <person name="McGee K."/>
            <person name="Jones D.C."/>
            <person name="Wendel J.F."/>
            <person name="Stelly D.M."/>
            <person name="Grimwood J."/>
            <person name="Schmutz J."/>
        </authorList>
    </citation>
    <scope>NUCLEOTIDE SEQUENCE [LARGE SCALE GENOMIC DNA]</scope>
    <source>
        <strain evidence="3">cv. 3-79</strain>
    </source>
</reference>
<keyword evidence="1" id="KW-1133">Transmembrane helix</keyword>